<proteinExistence type="predicted"/>
<sequence>LWMLVRRTGLLIVDSALFDLAPSLSLVHIPIAKNTSRPGSHKKNNSDCRHPR</sequence>
<dbReference type="Proteomes" id="UP000050794">
    <property type="component" value="Unassembled WGS sequence"/>
</dbReference>
<name>A0A183TXW5_TOXCA</name>
<dbReference type="AlphaFoldDB" id="A0A183TXW5"/>
<organism evidence="2 3">
    <name type="scientific">Toxocara canis</name>
    <name type="common">Canine roundworm</name>
    <dbReference type="NCBI Taxonomy" id="6265"/>
    <lineage>
        <taxon>Eukaryota</taxon>
        <taxon>Metazoa</taxon>
        <taxon>Ecdysozoa</taxon>
        <taxon>Nematoda</taxon>
        <taxon>Chromadorea</taxon>
        <taxon>Rhabditida</taxon>
        <taxon>Spirurina</taxon>
        <taxon>Ascaridomorpha</taxon>
        <taxon>Ascaridoidea</taxon>
        <taxon>Toxocaridae</taxon>
        <taxon>Toxocara</taxon>
    </lineage>
</organism>
<evidence type="ECO:0000313" key="2">
    <source>
        <dbReference type="Proteomes" id="UP000050794"/>
    </source>
</evidence>
<feature type="signal peptide" evidence="1">
    <location>
        <begin position="1"/>
        <end position="15"/>
    </location>
</feature>
<dbReference type="WBParaSite" id="TCNE_0000108401-mRNA-1">
    <property type="protein sequence ID" value="TCNE_0000108401-mRNA-1"/>
    <property type="gene ID" value="TCNE_0000108401"/>
</dbReference>
<keyword evidence="2" id="KW-1185">Reference proteome</keyword>
<feature type="chain" id="PRO_5013266569" evidence="1">
    <location>
        <begin position="16"/>
        <end position="52"/>
    </location>
</feature>
<reference evidence="3" key="1">
    <citation type="submission" date="2016-06" db="UniProtKB">
        <authorList>
            <consortium name="WormBaseParasite"/>
        </authorList>
    </citation>
    <scope>IDENTIFICATION</scope>
</reference>
<protein>
    <submittedName>
        <fullName evidence="3">Transposase</fullName>
    </submittedName>
</protein>
<accession>A0A183TXW5</accession>
<evidence type="ECO:0000313" key="3">
    <source>
        <dbReference type="WBParaSite" id="TCNE_0000108401-mRNA-1"/>
    </source>
</evidence>
<evidence type="ECO:0000256" key="1">
    <source>
        <dbReference type="SAM" id="SignalP"/>
    </source>
</evidence>
<keyword evidence="1" id="KW-0732">Signal</keyword>